<sequence>MFFANALKDYVDQLNDLYFMLNDNLTFFVIFKSFFIYLLTSIKFAFLYIFSFQWFNDFVELPCTFKHNYIAILEGKNVFESILETKIDSSFFQFLESKPLNSNNFFTGFLNSFFLVLPFSVPQLLTIRAFLINGLPAGIYAALGTILGQIGFFTCILFGFEFLVLPFLSFEPLNYILGLIIIVNLVYNMTHKPNMEVINQSQKTTLLKLFGLNFILAWTEQTSVFQFFGNLTLTSSPNLLQSSESSQFLLTTAFYLFGILIGSLAWTALLGFFIMLLRNWFSVISTIPFMFLNERIHKLSLILTFTFCLTSIPYYGFDYLVSGPLGFLSQDKALVNLKSKGVHQIKSANGLFDYGEILVNEAPFDRSNQVKVPNLIYQYEDLSLESENYWHNKTFMRPATTLKTKQGSINPNSDQVDASRDEKNLFFKQFYMTEAIDREKKLLSENEKNLDKVATKVFRPDAYYYYSNEKNTKMKPFTQKLFREKYYSNPVYKVLTDLDMRSFLSGQPKAFNLNASDEAELYKRRVVLENYLESIQDYKTFLKRQNQNYAERVYNQQFKGTLDIVRQYYALNLSPESAINKKVLKFDQPLYNESISNGNPLLHEELALSRVDEISKKMKLNEATPFYVGWDSSLRKFLVKTAYISDVPSGIEMTTGGIKDKTSVAQFPQYLSFQAWPVTQEKQTDRQNFTLPYTPLSREASLALHEQVFAIGETNKNKLKSRNERLLLEQQPLPSYNWQSLINSPYFESVKNFIDLGTSTPPQFDGFAWPGVSDKKLIEKLL</sequence>
<protein>
    <submittedName>
        <fullName evidence="2">Hypothetical chloroplast RF1</fullName>
    </submittedName>
</protein>
<geneLocation type="chloroplast" evidence="2"/>
<feature type="transmembrane region" description="Helical" evidence="1">
    <location>
        <begin position="25"/>
        <end position="50"/>
    </location>
</feature>
<feature type="transmembrane region" description="Helical" evidence="1">
    <location>
        <begin position="137"/>
        <end position="160"/>
    </location>
</feature>
<proteinExistence type="predicted"/>
<keyword evidence="1" id="KW-1133">Transmembrane helix</keyword>
<feature type="transmembrane region" description="Helical" evidence="1">
    <location>
        <begin position="105"/>
        <end position="125"/>
    </location>
</feature>
<accession>A0A1W6EGL2</accession>
<keyword evidence="1" id="KW-0472">Membrane</keyword>
<dbReference type="GeneID" id="32884175"/>
<dbReference type="EMBL" id="KY407657">
    <property type="protein sequence ID" value="ARK14530.1"/>
    <property type="molecule type" value="Genomic_DNA"/>
</dbReference>
<feature type="transmembrane region" description="Helical" evidence="1">
    <location>
        <begin position="172"/>
        <end position="189"/>
    </location>
</feature>
<feature type="transmembrane region" description="Helical" evidence="1">
    <location>
        <begin position="209"/>
        <end position="228"/>
    </location>
</feature>
<keyword evidence="1" id="KW-0812">Transmembrane</keyword>
<gene>
    <name evidence="2" type="primary">ycf1</name>
</gene>
<keyword evidence="2" id="KW-0150">Chloroplast</keyword>
<feature type="transmembrane region" description="Helical" evidence="1">
    <location>
        <begin position="298"/>
        <end position="317"/>
    </location>
</feature>
<evidence type="ECO:0000313" key="2">
    <source>
        <dbReference type="EMBL" id="ARK14530.1"/>
    </source>
</evidence>
<feature type="transmembrane region" description="Helical" evidence="1">
    <location>
        <begin position="248"/>
        <end position="277"/>
    </location>
</feature>
<dbReference type="RefSeq" id="YP_009367564.1">
    <property type="nucleotide sequence ID" value="NC_034710.1"/>
</dbReference>
<dbReference type="AlphaFoldDB" id="A0A1W6EGL2"/>
<reference evidence="2" key="1">
    <citation type="journal article" date="2017" name="Sci. Rep.">
        <title>Divergent copies of the large inverted repeat in the chloroplast genomes of ulvophycean green algae.</title>
        <authorList>
            <person name="Turmel M."/>
            <person name="Otis C."/>
            <person name="Lemieux C."/>
        </authorList>
    </citation>
    <scope>NUCLEOTIDE SEQUENCE</scope>
</reference>
<keyword evidence="2" id="KW-0934">Plastid</keyword>
<name>A0A1W6EGL2_SYKMA</name>
<evidence type="ECO:0000256" key="1">
    <source>
        <dbReference type="SAM" id="Phobius"/>
    </source>
</evidence>
<organism evidence="2">
    <name type="scientific">Sykidion marinum</name>
    <name type="common">Green alga</name>
    <name type="synonym">Pseudoneochloris marina</name>
    <dbReference type="NCBI Taxonomy" id="44573"/>
    <lineage>
        <taxon>Eukaryota</taxon>
        <taxon>Viridiplantae</taxon>
        <taxon>Chlorophyta</taxon>
        <taxon>core chlorophytes</taxon>
        <taxon>Ulvophyceae</taxon>
        <taxon>Sykidiales</taxon>
        <taxon>Sykidiacaeae</taxon>
        <taxon>Sykidion</taxon>
    </lineage>
</organism>